<dbReference type="AlphaFoldDB" id="A0A6A5BT36"/>
<dbReference type="GeneID" id="68110594"/>
<feature type="region of interest" description="Disordered" evidence="1">
    <location>
        <begin position="1"/>
        <end position="20"/>
    </location>
</feature>
<comment type="caution">
    <text evidence="2">The sequence shown here is derived from an EMBL/GenBank/DDBJ whole genome shotgun (WGS) entry which is preliminary data.</text>
</comment>
<dbReference type="Proteomes" id="UP000444721">
    <property type="component" value="Unassembled WGS sequence"/>
</dbReference>
<dbReference type="OMA" id="TTHILIQ"/>
<dbReference type="VEuPathDB" id="AmoebaDB:NF0062150"/>
<protein>
    <submittedName>
        <fullName evidence="2">Uncharacterized protein</fullName>
    </submittedName>
</protein>
<dbReference type="EMBL" id="VFQX01000034">
    <property type="protein sequence ID" value="KAF0977384.1"/>
    <property type="molecule type" value="Genomic_DNA"/>
</dbReference>
<sequence>MMQDDHSMMEPPTTTTLFSSSETTPMMNREFYIQYYTQKLQRMALERQNQALSQMEQLFQHEPHLVAEMIHSEMVQAFLNPTHPSSLMIVPSLKCLKTLIVILTTIHILIQRQQEPSSSSEQLLNQEQALLQYFISSGCRNNMEMYQWLKGIQQAMMNMLGLHNLEQPNQQQQQALYWYQSLERYFDLILFPELNEEYINNYVRPSTSLTNSGISPNQSEEKKAFVFLLFEFVDAIHTILKVRK</sequence>
<dbReference type="OrthoDB" id="10267523at2759"/>
<dbReference type="VEuPathDB" id="AmoebaDB:FDP41_003376"/>
<accession>A0A6A5BT36</accession>
<dbReference type="VEuPathDB" id="AmoebaDB:NfTy_071790"/>
<gene>
    <name evidence="2" type="ORF">FDP41_003376</name>
</gene>
<evidence type="ECO:0000313" key="2">
    <source>
        <dbReference type="EMBL" id="KAF0977384.1"/>
    </source>
</evidence>
<name>A0A6A5BT36_NAEFO</name>
<reference evidence="2 3" key="1">
    <citation type="journal article" date="2019" name="Sci. Rep.">
        <title>Nanopore sequencing improves the draft genome of the human pathogenic amoeba Naegleria fowleri.</title>
        <authorList>
            <person name="Liechti N."/>
            <person name="Schurch N."/>
            <person name="Bruggmann R."/>
            <person name="Wittwer M."/>
        </authorList>
    </citation>
    <scope>NUCLEOTIDE SEQUENCE [LARGE SCALE GENOMIC DNA]</scope>
    <source>
        <strain evidence="2 3">ATCC 30894</strain>
    </source>
</reference>
<keyword evidence="3" id="KW-1185">Reference proteome</keyword>
<proteinExistence type="predicted"/>
<feature type="compositionally biased region" description="Low complexity" evidence="1">
    <location>
        <begin position="11"/>
        <end position="20"/>
    </location>
</feature>
<dbReference type="RefSeq" id="XP_044562097.1">
    <property type="nucleotide sequence ID" value="XM_044706673.1"/>
</dbReference>
<evidence type="ECO:0000313" key="3">
    <source>
        <dbReference type="Proteomes" id="UP000444721"/>
    </source>
</evidence>
<evidence type="ECO:0000256" key="1">
    <source>
        <dbReference type="SAM" id="MobiDB-lite"/>
    </source>
</evidence>
<organism evidence="2 3">
    <name type="scientific">Naegleria fowleri</name>
    <name type="common">Brain eating amoeba</name>
    <dbReference type="NCBI Taxonomy" id="5763"/>
    <lineage>
        <taxon>Eukaryota</taxon>
        <taxon>Discoba</taxon>
        <taxon>Heterolobosea</taxon>
        <taxon>Tetramitia</taxon>
        <taxon>Eutetramitia</taxon>
        <taxon>Vahlkampfiidae</taxon>
        <taxon>Naegleria</taxon>
    </lineage>
</organism>